<comment type="caution">
    <text evidence="1">The sequence shown here is derived from an EMBL/GenBank/DDBJ whole genome shotgun (WGS) entry which is preliminary data.</text>
</comment>
<accession>A0A0F9WAL0</accession>
<sequence>MLLKNKFTKIKKCMYLHRSSGADCLPYEKGDKKIIIYLIEKKSQYFDISFRNFFGFLFIKHLLLKYIK</sequence>
<reference evidence="1 2" key="1">
    <citation type="journal article" date="2015" name="Environ. Microbiol.">
        <title>Genome analyses suggest the presence of polyploidy and recent human-driven expansions in eight global populations of the honeybee pathogen Nosema ceranae.</title>
        <authorList>
            <person name="Pelin A."/>
            <person name="Selman M."/>
            <person name="Aris-Brosou S."/>
            <person name="Farinelli L."/>
            <person name="Corradi N."/>
        </authorList>
    </citation>
    <scope>NUCLEOTIDE SEQUENCE [LARGE SCALE GENOMIC DNA]</scope>
    <source>
        <strain evidence="1 2">PA08 1199</strain>
    </source>
</reference>
<keyword evidence="2" id="KW-1185">Reference proteome</keyword>
<dbReference type="RefSeq" id="XP_024329707.1">
    <property type="nucleotide sequence ID" value="XM_024474135.1"/>
</dbReference>
<protein>
    <submittedName>
        <fullName evidence="1">Uncharacterized protein</fullName>
    </submittedName>
</protein>
<dbReference type="EMBL" id="JPQZ01000156">
    <property type="protein sequence ID" value="KKO73965.1"/>
    <property type="molecule type" value="Genomic_DNA"/>
</dbReference>
<evidence type="ECO:0000313" key="1">
    <source>
        <dbReference type="EMBL" id="KKO73965.1"/>
    </source>
</evidence>
<evidence type="ECO:0000313" key="2">
    <source>
        <dbReference type="Proteomes" id="UP000034350"/>
    </source>
</evidence>
<proteinExistence type="predicted"/>
<dbReference type="VEuPathDB" id="MicrosporidiaDB:AAJ76_1560002308"/>
<dbReference type="Proteomes" id="UP000034350">
    <property type="component" value="Unassembled WGS sequence"/>
</dbReference>
<name>A0A0F9WAL0_9MICR</name>
<gene>
    <name evidence="1" type="ORF">AAJ76_1560002308</name>
</gene>
<dbReference type="AlphaFoldDB" id="A0A0F9WAL0"/>
<dbReference type="GeneID" id="36319043"/>
<organism evidence="1 2">
    <name type="scientific">Vairimorpha ceranae</name>
    <dbReference type="NCBI Taxonomy" id="40302"/>
    <lineage>
        <taxon>Eukaryota</taxon>
        <taxon>Fungi</taxon>
        <taxon>Fungi incertae sedis</taxon>
        <taxon>Microsporidia</taxon>
        <taxon>Nosematidae</taxon>
        <taxon>Vairimorpha</taxon>
    </lineage>
</organism>